<organism evidence="2 3">
    <name type="scientific">Rhizopogon vinicolor AM-OR11-026</name>
    <dbReference type="NCBI Taxonomy" id="1314800"/>
    <lineage>
        <taxon>Eukaryota</taxon>
        <taxon>Fungi</taxon>
        <taxon>Dikarya</taxon>
        <taxon>Basidiomycota</taxon>
        <taxon>Agaricomycotina</taxon>
        <taxon>Agaricomycetes</taxon>
        <taxon>Agaricomycetidae</taxon>
        <taxon>Boletales</taxon>
        <taxon>Suillineae</taxon>
        <taxon>Rhizopogonaceae</taxon>
        <taxon>Rhizopogon</taxon>
    </lineage>
</organism>
<dbReference type="EMBL" id="KV448463">
    <property type="protein sequence ID" value="OAX35829.1"/>
    <property type="molecule type" value="Genomic_DNA"/>
</dbReference>
<proteinExistence type="predicted"/>
<dbReference type="AlphaFoldDB" id="A0A1B7MT93"/>
<keyword evidence="3" id="KW-1185">Reference proteome</keyword>
<gene>
    <name evidence="2" type="ORF">K503DRAFT_802504</name>
</gene>
<feature type="region of interest" description="Disordered" evidence="1">
    <location>
        <begin position="307"/>
        <end position="394"/>
    </location>
</feature>
<feature type="compositionally biased region" description="Low complexity" evidence="1">
    <location>
        <begin position="384"/>
        <end position="393"/>
    </location>
</feature>
<feature type="compositionally biased region" description="Polar residues" evidence="1">
    <location>
        <begin position="225"/>
        <end position="234"/>
    </location>
</feature>
<feature type="region of interest" description="Disordered" evidence="1">
    <location>
        <begin position="215"/>
        <end position="234"/>
    </location>
</feature>
<evidence type="ECO:0000256" key="1">
    <source>
        <dbReference type="SAM" id="MobiDB-lite"/>
    </source>
</evidence>
<feature type="compositionally biased region" description="Basic residues" evidence="1">
    <location>
        <begin position="314"/>
        <end position="326"/>
    </location>
</feature>
<dbReference type="OrthoDB" id="2667311at2759"/>
<sequence length="874" mass="95757">MPHVVSLIYKKYPPEDIVAIQTQKVTLDTRGTDLSLTVDNKTVNVPQLYIPAVRVMKHQFQLYFDMLKALVVLQPSKVVQDRINLYASLMEYFTMVLVCFCGEVKRSRSAPGLKWRSAYLDFHFAMAFERNSFIKAKQDVALKTLGRTWQDFETKKANSKIKDLSIAIIHHNCCSDGYNMCGGSLDHELSIQEMVDRVVAEATSANAIDTTIPTVSGTRKESQIHRTPTSDSKNIKATSAAYEKSTGSQPVVLVHDSDIDISDDVGVQMTSGSEFLPRRVLRSSTNRARSHLCSDQEEDTQIRMAANSFEMKQDRKKTSKSKKSKKSTPPAMVVKPSTKRKVTHLRVESDADVDLGDLPTDTNVIDTEPTPEEGGKKELKSKKSTPPAKVAKPYAKKKVICSSVESGNDVDLGSLSADMNVIDTEPTPEEGGKKKLKSKKSTPPAKVAKPYAKKKVIYSSVESGNDVNLGSLSEDMNVIDIDSIPDVEEDTSEYEDVSLPPVLDNWKRSIKAAFQDGDSKHMLKLGAWMLLRTRQLSQLDMDGPVDGLVIPDTPMRKDFDNDDAYMEAIGMERMYAAIMDMSTRPAYLAHLFHALGKCVVDGNAGKSNPRIRPLPSPPPVVQQLSDSDIDTWLVNASRENDDDVAVKSDADDVDGSDALNDLNISTTLSSSNPAESDILMKRKRSMSNALSPPKTQGGRGGSKRVRDSMNSRLNVSIPPMTHSSVMPIASAIAPATHGQNDHVSDVMMAIQISDPAVGTPILQESHSSTSQHILDVVNTRAVVSHMPNLQVGEEAEEATPSDSVPDIVMHTGTSECLSKPTALGDLAEEATPSDSVPDVVMHTGTSECLGQPAVLFNDGQEIWIQEMRINDESQ</sequence>
<feature type="region of interest" description="Disordered" evidence="1">
    <location>
        <begin position="684"/>
        <end position="706"/>
    </location>
</feature>
<protein>
    <submittedName>
        <fullName evidence="2">Uncharacterized protein</fullName>
    </submittedName>
</protein>
<dbReference type="Proteomes" id="UP000092154">
    <property type="component" value="Unassembled WGS sequence"/>
</dbReference>
<evidence type="ECO:0000313" key="2">
    <source>
        <dbReference type="EMBL" id="OAX35829.1"/>
    </source>
</evidence>
<evidence type="ECO:0000313" key="3">
    <source>
        <dbReference type="Proteomes" id="UP000092154"/>
    </source>
</evidence>
<dbReference type="InParanoid" id="A0A1B7MT93"/>
<feature type="region of interest" description="Disordered" evidence="1">
    <location>
        <begin position="421"/>
        <end position="446"/>
    </location>
</feature>
<accession>A0A1B7MT93</accession>
<name>A0A1B7MT93_9AGAM</name>
<reference evidence="2 3" key="1">
    <citation type="submission" date="2016-06" db="EMBL/GenBank/DDBJ databases">
        <title>Comparative genomics of the ectomycorrhizal sister species Rhizopogon vinicolor and Rhizopogon vesiculosus (Basidiomycota: Boletales) reveals a divergence of the mating type B locus.</title>
        <authorList>
            <consortium name="DOE Joint Genome Institute"/>
            <person name="Mujic A.B."/>
            <person name="Kuo A."/>
            <person name="Tritt A."/>
            <person name="Lipzen A."/>
            <person name="Chen C."/>
            <person name="Johnson J."/>
            <person name="Sharma A."/>
            <person name="Barry K."/>
            <person name="Grigoriev I.V."/>
            <person name="Spatafora J.W."/>
        </authorList>
    </citation>
    <scope>NUCLEOTIDE SEQUENCE [LARGE SCALE GENOMIC DNA]</scope>
    <source>
        <strain evidence="2 3">AM-OR11-026</strain>
    </source>
</reference>